<dbReference type="SUPFAM" id="SSF50129">
    <property type="entry name" value="GroES-like"/>
    <property type="match status" value="1"/>
</dbReference>
<dbReference type="InterPro" id="IPR013154">
    <property type="entry name" value="ADH-like_N"/>
</dbReference>
<dbReference type="SUPFAM" id="SSF51735">
    <property type="entry name" value="NAD(P)-binding Rossmann-fold domains"/>
    <property type="match status" value="1"/>
</dbReference>
<dbReference type="Pfam" id="PF00107">
    <property type="entry name" value="ADH_zinc_N"/>
    <property type="match status" value="1"/>
</dbReference>
<dbReference type="PANTHER" id="PTHR48106">
    <property type="entry name" value="QUINONE OXIDOREDUCTASE PIG3-RELATED"/>
    <property type="match status" value="1"/>
</dbReference>
<name>A0ABV9C2C8_9GAMM</name>
<dbReference type="InterPro" id="IPR013149">
    <property type="entry name" value="ADH-like_C"/>
</dbReference>
<evidence type="ECO:0000313" key="5">
    <source>
        <dbReference type="Proteomes" id="UP001595961"/>
    </source>
</evidence>
<evidence type="ECO:0000313" key="4">
    <source>
        <dbReference type="EMBL" id="MFC4527053.1"/>
    </source>
</evidence>
<keyword evidence="1" id="KW-0521">NADP</keyword>
<organism evidence="4 5">
    <name type="scientific">Dyella halodurans</name>
    <dbReference type="NCBI Taxonomy" id="1920171"/>
    <lineage>
        <taxon>Bacteria</taxon>
        <taxon>Pseudomonadati</taxon>
        <taxon>Pseudomonadota</taxon>
        <taxon>Gammaproteobacteria</taxon>
        <taxon>Lysobacterales</taxon>
        <taxon>Rhodanobacteraceae</taxon>
        <taxon>Dyella</taxon>
    </lineage>
</organism>
<dbReference type="Pfam" id="PF08240">
    <property type="entry name" value="ADH_N"/>
    <property type="match status" value="1"/>
</dbReference>
<dbReference type="SMART" id="SM00829">
    <property type="entry name" value="PKS_ER"/>
    <property type="match status" value="1"/>
</dbReference>
<dbReference type="Gene3D" id="3.40.50.720">
    <property type="entry name" value="NAD(P)-binding Rossmann-like Domain"/>
    <property type="match status" value="1"/>
</dbReference>
<accession>A0ABV9C2C8</accession>
<evidence type="ECO:0000256" key="2">
    <source>
        <dbReference type="ARBA" id="ARBA00023002"/>
    </source>
</evidence>
<gene>
    <name evidence="4" type="ORF">ACFO5W_10460</name>
</gene>
<reference evidence="5" key="1">
    <citation type="journal article" date="2019" name="Int. J. Syst. Evol. Microbiol.">
        <title>The Global Catalogue of Microorganisms (GCM) 10K type strain sequencing project: providing services to taxonomists for standard genome sequencing and annotation.</title>
        <authorList>
            <consortium name="The Broad Institute Genomics Platform"/>
            <consortium name="The Broad Institute Genome Sequencing Center for Infectious Disease"/>
            <person name="Wu L."/>
            <person name="Ma J."/>
        </authorList>
    </citation>
    <scope>NUCLEOTIDE SEQUENCE [LARGE SCALE GENOMIC DNA]</scope>
    <source>
        <strain evidence="5">CCM 4481</strain>
    </source>
</reference>
<dbReference type="InterPro" id="IPR011032">
    <property type="entry name" value="GroES-like_sf"/>
</dbReference>
<dbReference type="Proteomes" id="UP001595961">
    <property type="component" value="Unassembled WGS sequence"/>
</dbReference>
<proteinExistence type="predicted"/>
<feature type="domain" description="Enoyl reductase (ER)" evidence="3">
    <location>
        <begin position="10"/>
        <end position="326"/>
    </location>
</feature>
<keyword evidence="2" id="KW-0560">Oxidoreductase</keyword>
<dbReference type="InterPro" id="IPR020843">
    <property type="entry name" value="ER"/>
</dbReference>
<keyword evidence="5" id="KW-1185">Reference proteome</keyword>
<dbReference type="CDD" id="cd08268">
    <property type="entry name" value="MDR2"/>
    <property type="match status" value="1"/>
</dbReference>
<dbReference type="PANTHER" id="PTHR48106:SF18">
    <property type="entry name" value="QUINONE OXIDOREDUCTASE PIG3"/>
    <property type="match status" value="1"/>
</dbReference>
<dbReference type="EMBL" id="JBHSGA010000017">
    <property type="protein sequence ID" value="MFC4527053.1"/>
    <property type="molecule type" value="Genomic_DNA"/>
</dbReference>
<dbReference type="RefSeq" id="WP_266148954.1">
    <property type="nucleotide sequence ID" value="NZ_CP064028.1"/>
</dbReference>
<evidence type="ECO:0000256" key="1">
    <source>
        <dbReference type="ARBA" id="ARBA00022857"/>
    </source>
</evidence>
<sequence length="328" mass="34139">MRTVRIRSWGGPEVLRLEEHPPEEPGPAEVRLRVRAIGINRTEVTLRSGRAATSPALPSKIGFEAVGEIDALGPEVSGFAIGERVAVIPAFPAAQYGLYGELSLAPARSLVRIPEGVTDVDAASTWVAFGTAWAGLIDRGRLSAGQTVLVTAASSSVGLAALQIAKSVGARVIAATSSPSKAAALQAHGADAVVVTSTHGLKAAVFKFTRDKGVDLVFDAIGGPLFAILSELAAPQGTLVLYGALSQQVALLSPLAVLSEELTIRGLSLTKTTRDDTKLAALKAFVDGGFERGLFKTTLAKTFTLDDIVGAHRYMEAGEHVGKIVVTV</sequence>
<protein>
    <submittedName>
        <fullName evidence="4">Zinc-dependent alcohol dehydrogenase family protein</fullName>
    </submittedName>
</protein>
<evidence type="ECO:0000259" key="3">
    <source>
        <dbReference type="SMART" id="SM00829"/>
    </source>
</evidence>
<comment type="caution">
    <text evidence="4">The sequence shown here is derived from an EMBL/GenBank/DDBJ whole genome shotgun (WGS) entry which is preliminary data.</text>
</comment>
<dbReference type="InterPro" id="IPR036291">
    <property type="entry name" value="NAD(P)-bd_dom_sf"/>
</dbReference>
<dbReference type="Gene3D" id="3.90.180.10">
    <property type="entry name" value="Medium-chain alcohol dehydrogenases, catalytic domain"/>
    <property type="match status" value="1"/>
</dbReference>